<keyword evidence="2" id="KW-1185">Reference proteome</keyword>
<comment type="caution">
    <text evidence="1">The sequence shown here is derived from an EMBL/GenBank/DDBJ whole genome shotgun (WGS) entry which is preliminary data.</text>
</comment>
<dbReference type="EMBL" id="JBHRSD010000027">
    <property type="protein sequence ID" value="MFC3033747.1"/>
    <property type="molecule type" value="Genomic_DNA"/>
</dbReference>
<organism evidence="1 2">
    <name type="scientific">Pseudoalteromonas fenneropenaei</name>
    <dbReference type="NCBI Taxonomy" id="1737459"/>
    <lineage>
        <taxon>Bacteria</taxon>
        <taxon>Pseudomonadati</taxon>
        <taxon>Pseudomonadota</taxon>
        <taxon>Gammaproteobacteria</taxon>
        <taxon>Alteromonadales</taxon>
        <taxon>Pseudoalteromonadaceae</taxon>
        <taxon>Pseudoalteromonas</taxon>
    </lineage>
</organism>
<gene>
    <name evidence="1" type="ORF">ACFOEE_14580</name>
</gene>
<dbReference type="PROSITE" id="PS51257">
    <property type="entry name" value="PROKAR_LIPOPROTEIN"/>
    <property type="match status" value="1"/>
</dbReference>
<evidence type="ECO:0000313" key="2">
    <source>
        <dbReference type="Proteomes" id="UP001595453"/>
    </source>
</evidence>
<protein>
    <recommendedName>
        <fullName evidence="3">Lipoprotein</fullName>
    </recommendedName>
</protein>
<reference evidence="2" key="1">
    <citation type="journal article" date="2019" name="Int. J. Syst. Evol. Microbiol.">
        <title>The Global Catalogue of Microorganisms (GCM) 10K type strain sequencing project: providing services to taxonomists for standard genome sequencing and annotation.</title>
        <authorList>
            <consortium name="The Broad Institute Genomics Platform"/>
            <consortium name="The Broad Institute Genome Sequencing Center for Infectious Disease"/>
            <person name="Wu L."/>
            <person name="Ma J."/>
        </authorList>
    </citation>
    <scope>NUCLEOTIDE SEQUENCE [LARGE SCALE GENOMIC DNA]</scope>
    <source>
        <strain evidence="2">KCTC 42730</strain>
    </source>
</reference>
<sequence>MKLHLAVTAVATTLWLSGCDVIVSNKSQLETQYLEQHQELQTVISEIRAKGLDAVAKTAEQGTLAACVANKLDADPMGALIEVEGALQDSANLSELVANIADLSNQEISLEQLPNLLRQGADTVSYLRTLLAQYDLAELKAQAAALLADTQNKSADIGSHLRQIIDTCKTQ</sequence>
<dbReference type="RefSeq" id="WP_377125719.1">
    <property type="nucleotide sequence ID" value="NZ_JBHRSD010000027.1"/>
</dbReference>
<name>A0ABV7CM51_9GAMM</name>
<dbReference type="Proteomes" id="UP001595453">
    <property type="component" value="Unassembled WGS sequence"/>
</dbReference>
<evidence type="ECO:0008006" key="3">
    <source>
        <dbReference type="Google" id="ProtNLM"/>
    </source>
</evidence>
<evidence type="ECO:0000313" key="1">
    <source>
        <dbReference type="EMBL" id="MFC3033747.1"/>
    </source>
</evidence>
<accession>A0ABV7CM51</accession>
<proteinExistence type="predicted"/>